<sequence>MQTYQEILNIAADRKGGKDAVLADMPKVLSADDLAAIPDNLWLAQMARGIFQAGISWQVVENKWVGIEEAFYNFDVGRVAVMSEDWFDELLDDPRIVRSPPKVEAIQHNAAFIQEVAAEAGSFGRKIGDWPAEDFAGLLEWLKKNGSRLGGATGAYALRYLGKESYVLSPSVVARLEAEGVIDKEPTSKKAMAAVQAAFNAWKAESGESLTVISRVLAQSIDG</sequence>
<dbReference type="SUPFAM" id="SSF48150">
    <property type="entry name" value="DNA-glycosylase"/>
    <property type="match status" value="1"/>
</dbReference>
<accession>A0A222E4B1</accession>
<dbReference type="InterPro" id="IPR005019">
    <property type="entry name" value="Adenine_glyco"/>
</dbReference>
<evidence type="ECO:0000313" key="1">
    <source>
        <dbReference type="EMBL" id="ASP21049.1"/>
    </source>
</evidence>
<dbReference type="Pfam" id="PF03352">
    <property type="entry name" value="Adenine_glyco"/>
    <property type="match status" value="1"/>
</dbReference>
<dbReference type="InterPro" id="IPR011257">
    <property type="entry name" value="DNA_glycosylase"/>
</dbReference>
<dbReference type="GO" id="GO:0006284">
    <property type="term" value="P:base-excision repair"/>
    <property type="evidence" value="ECO:0007669"/>
    <property type="project" value="InterPro"/>
</dbReference>
<dbReference type="KEGG" id="aht:ANTHELSMS3_02374"/>
<keyword evidence="2" id="KW-1185">Reference proteome</keyword>
<reference evidence="1 2" key="1">
    <citation type="submission" date="2017-07" db="EMBL/GenBank/DDBJ databases">
        <title>Genome Sequence of Antarctobacter heliothermus Strain SMS3 Isolated from a culture of the Diatom Skeletonema marinoi.</title>
        <authorList>
            <person name="Topel M."/>
            <person name="Pinder M.I.M."/>
            <person name="Johansson O.N."/>
            <person name="Kourtchenko O."/>
            <person name="Godhe A."/>
            <person name="Clarke A.K."/>
        </authorList>
    </citation>
    <scope>NUCLEOTIDE SEQUENCE [LARGE SCALE GENOMIC DNA]</scope>
    <source>
        <strain evidence="1 2">SMS3</strain>
    </source>
</reference>
<dbReference type="RefSeq" id="WP_094035016.1">
    <property type="nucleotide sequence ID" value="NZ_CP022540.1"/>
</dbReference>
<dbReference type="InterPro" id="IPR052891">
    <property type="entry name" value="DNA-3mA_glycosylase"/>
</dbReference>
<name>A0A222E4B1_9RHOB</name>
<dbReference type="PANTHER" id="PTHR30037">
    <property type="entry name" value="DNA-3-METHYLADENINE GLYCOSYLASE 1"/>
    <property type="match status" value="1"/>
</dbReference>
<dbReference type="Proteomes" id="UP000203589">
    <property type="component" value="Chromosome"/>
</dbReference>
<dbReference type="EMBL" id="CP022540">
    <property type="protein sequence ID" value="ASP21049.1"/>
    <property type="molecule type" value="Genomic_DNA"/>
</dbReference>
<dbReference type="PANTHER" id="PTHR30037:SF3">
    <property type="entry name" value="BLR0857 PROTEIN"/>
    <property type="match status" value="1"/>
</dbReference>
<dbReference type="Gene3D" id="1.10.340.30">
    <property type="entry name" value="Hypothetical protein, domain 2"/>
    <property type="match status" value="1"/>
</dbReference>
<proteinExistence type="predicted"/>
<dbReference type="OrthoDB" id="9795156at2"/>
<dbReference type="GO" id="GO:0008725">
    <property type="term" value="F:DNA-3-methyladenine glycosylase activity"/>
    <property type="evidence" value="ECO:0007669"/>
    <property type="project" value="InterPro"/>
</dbReference>
<organism evidence="1 2">
    <name type="scientific">Antarctobacter heliothermus</name>
    <dbReference type="NCBI Taxonomy" id="74033"/>
    <lineage>
        <taxon>Bacteria</taxon>
        <taxon>Pseudomonadati</taxon>
        <taxon>Pseudomonadota</taxon>
        <taxon>Alphaproteobacteria</taxon>
        <taxon>Rhodobacterales</taxon>
        <taxon>Roseobacteraceae</taxon>
        <taxon>Antarctobacter</taxon>
    </lineage>
</organism>
<protein>
    <submittedName>
        <fullName evidence="1">3-methyl-adenine DNA glycosylase I</fullName>
    </submittedName>
</protein>
<gene>
    <name evidence="1" type="ORF">ANTHELSMS3_02374</name>
</gene>
<evidence type="ECO:0000313" key="2">
    <source>
        <dbReference type="Proteomes" id="UP000203589"/>
    </source>
</evidence>
<dbReference type="AlphaFoldDB" id="A0A222E4B1"/>